<accession>A0A8J6NYY7</accession>
<dbReference type="PANTHER" id="PTHR10953:SF102">
    <property type="entry name" value="ADENYLYLTRANSFERASE AND SULFURTRANSFERASE MOCS3"/>
    <property type="match status" value="1"/>
</dbReference>
<feature type="transmembrane region" description="Helical" evidence="13">
    <location>
        <begin position="38"/>
        <end position="59"/>
    </location>
</feature>
<keyword evidence="13" id="KW-1133">Transmembrane helix</keyword>
<comment type="similarity">
    <text evidence="1">Belongs to the HesA/MoeB/ThiF family.</text>
</comment>
<feature type="domain" description="THIF-type NAD/FAD binding fold" evidence="14">
    <location>
        <begin position="16"/>
        <end position="245"/>
    </location>
</feature>
<dbReference type="FunFam" id="3.40.50.720:FF:000033">
    <property type="entry name" value="Adenylyltransferase and sulfurtransferase MOCS3"/>
    <property type="match status" value="1"/>
</dbReference>
<reference evidence="15 16" key="1">
    <citation type="submission" date="2020-08" db="EMBL/GenBank/DDBJ databases">
        <title>Bridging the membrane lipid divide: bacteria of the FCB group superphylum have the potential to synthesize archaeal ether lipids.</title>
        <authorList>
            <person name="Villanueva L."/>
            <person name="Von Meijenfeldt F.A.B."/>
            <person name="Westbye A.B."/>
            <person name="Yadav S."/>
            <person name="Hopmans E.C."/>
            <person name="Dutilh B.E."/>
            <person name="Sinninghe Damste J.S."/>
        </authorList>
    </citation>
    <scope>NUCLEOTIDE SEQUENCE [LARGE SCALE GENOMIC DNA]</scope>
    <source>
        <strain evidence="15">NIOZ-UU30</strain>
    </source>
</reference>
<evidence type="ECO:0000256" key="11">
    <source>
        <dbReference type="ARBA" id="ARBA00075328"/>
    </source>
</evidence>
<evidence type="ECO:0000256" key="13">
    <source>
        <dbReference type="SAM" id="Phobius"/>
    </source>
</evidence>
<dbReference type="Gene3D" id="3.40.50.720">
    <property type="entry name" value="NAD(P)-binding Rossmann-like Domain"/>
    <property type="match status" value="1"/>
</dbReference>
<gene>
    <name evidence="15" type="ORF">H8E23_17710</name>
</gene>
<dbReference type="InterPro" id="IPR035985">
    <property type="entry name" value="Ubiquitin-activating_enz"/>
</dbReference>
<organism evidence="15 16">
    <name type="scientific">Candidatus Desulfatibia profunda</name>
    <dbReference type="NCBI Taxonomy" id="2841695"/>
    <lineage>
        <taxon>Bacteria</taxon>
        <taxon>Pseudomonadati</taxon>
        <taxon>Thermodesulfobacteriota</taxon>
        <taxon>Desulfobacteria</taxon>
        <taxon>Desulfobacterales</taxon>
        <taxon>Desulfobacterales incertae sedis</taxon>
        <taxon>Candidatus Desulfatibia</taxon>
    </lineage>
</organism>
<keyword evidence="4" id="KW-0067">ATP-binding</keyword>
<evidence type="ECO:0000256" key="8">
    <source>
        <dbReference type="ARBA" id="ARBA00066884"/>
    </source>
</evidence>
<evidence type="ECO:0000256" key="5">
    <source>
        <dbReference type="ARBA" id="ARBA00052218"/>
    </source>
</evidence>
<sequence length="255" mass="27379">MAARIDRLSDHQKELYHRNIAVPEIGESGQLKLLNSRVLIIGLGGLGSPALFYLAAAGIGEIGILDSDRVELSNLQRQILHGREDIGTPKTLSACMRIQRLNPDIHLTAYPFRLTAANASKIIAAYDFIIEATDNFDSKFLINDISVQNGKAFSHAGILGTYGQTTTVIPGQGPCFRCIFEEIPPPDAVKTTAQAGVMGSVAGVFGAIQATEAIKYLLKCGDLLAGRLLCWDALAGTFREVKLPPGMRCKICGPA</sequence>
<protein>
    <recommendedName>
        <fullName evidence="9">Molybdopterin-synthase adenylyltransferase</fullName>
        <ecNumber evidence="8">2.7.7.80</ecNumber>
    </recommendedName>
    <alternativeName>
        <fullName evidence="12">MoaD protein adenylase</fullName>
    </alternativeName>
    <alternativeName>
        <fullName evidence="10">Molybdopterin-converting factor subunit 1 adenylase</fullName>
    </alternativeName>
    <alternativeName>
        <fullName evidence="11">Sulfur carrier protein MoaD adenylyltransferase</fullName>
    </alternativeName>
</protein>
<keyword evidence="13" id="KW-0812">Transmembrane</keyword>
<dbReference type="GO" id="GO:0008641">
    <property type="term" value="F:ubiquitin-like modifier activating enzyme activity"/>
    <property type="evidence" value="ECO:0007669"/>
    <property type="project" value="InterPro"/>
</dbReference>
<dbReference type="SUPFAM" id="SSF69572">
    <property type="entry name" value="Activating enzymes of the ubiquitin-like proteins"/>
    <property type="match status" value="1"/>
</dbReference>
<evidence type="ECO:0000313" key="16">
    <source>
        <dbReference type="Proteomes" id="UP000603434"/>
    </source>
</evidence>
<evidence type="ECO:0000259" key="14">
    <source>
        <dbReference type="Pfam" id="PF00899"/>
    </source>
</evidence>
<keyword evidence="2" id="KW-0808">Transferase</keyword>
<dbReference type="AlphaFoldDB" id="A0A8J6NYY7"/>
<name>A0A8J6NYY7_9BACT</name>
<evidence type="ECO:0000256" key="2">
    <source>
        <dbReference type="ARBA" id="ARBA00022679"/>
    </source>
</evidence>
<dbReference type="PANTHER" id="PTHR10953">
    <property type="entry name" value="UBIQUITIN-ACTIVATING ENZYME E1"/>
    <property type="match status" value="1"/>
</dbReference>
<comment type="subunit">
    <text evidence="7">Homodimer. Forms a stable heterotetrameric complex of 2 MoeB and 2 MoaD during adenylation of MoaD.</text>
</comment>
<dbReference type="EMBL" id="JACNJH010000274">
    <property type="protein sequence ID" value="MBC8363223.1"/>
    <property type="molecule type" value="Genomic_DNA"/>
</dbReference>
<dbReference type="InterPro" id="IPR045886">
    <property type="entry name" value="ThiF/MoeB/HesA"/>
</dbReference>
<proteinExistence type="inferred from homology"/>
<evidence type="ECO:0000256" key="12">
    <source>
        <dbReference type="ARBA" id="ARBA00078531"/>
    </source>
</evidence>
<dbReference type="EC" id="2.7.7.80" evidence="8"/>
<dbReference type="CDD" id="cd00757">
    <property type="entry name" value="ThiF_MoeB_HesA_family"/>
    <property type="match status" value="1"/>
</dbReference>
<evidence type="ECO:0000256" key="9">
    <source>
        <dbReference type="ARBA" id="ARBA00073635"/>
    </source>
</evidence>
<dbReference type="Pfam" id="PF00899">
    <property type="entry name" value="ThiF"/>
    <property type="match status" value="1"/>
</dbReference>
<dbReference type="InterPro" id="IPR000594">
    <property type="entry name" value="ThiF_NAD_FAD-bd"/>
</dbReference>
<dbReference type="GO" id="GO:0005524">
    <property type="term" value="F:ATP binding"/>
    <property type="evidence" value="ECO:0007669"/>
    <property type="project" value="UniProtKB-KW"/>
</dbReference>
<evidence type="ECO:0000256" key="10">
    <source>
        <dbReference type="ARBA" id="ARBA00075110"/>
    </source>
</evidence>
<evidence type="ECO:0000256" key="3">
    <source>
        <dbReference type="ARBA" id="ARBA00022741"/>
    </source>
</evidence>
<evidence type="ECO:0000256" key="1">
    <source>
        <dbReference type="ARBA" id="ARBA00009919"/>
    </source>
</evidence>
<comment type="caution">
    <text evidence="15">The sequence shown here is derived from an EMBL/GenBank/DDBJ whole genome shotgun (WGS) entry which is preliminary data.</text>
</comment>
<keyword evidence="3" id="KW-0547">Nucleotide-binding</keyword>
<evidence type="ECO:0000256" key="4">
    <source>
        <dbReference type="ARBA" id="ARBA00022840"/>
    </source>
</evidence>
<dbReference type="Proteomes" id="UP000603434">
    <property type="component" value="Unassembled WGS sequence"/>
</dbReference>
<keyword evidence="13" id="KW-0472">Membrane</keyword>
<comment type="catalytic activity">
    <reaction evidence="5">
        <text>[molybdopterin-synthase sulfur-carrier protein]-C-terminal Gly-Gly + ATP + H(+) = [molybdopterin-synthase sulfur-carrier protein]-C-terminal Gly-Gly-AMP + diphosphate</text>
        <dbReference type="Rhea" id="RHEA:43616"/>
        <dbReference type="Rhea" id="RHEA-COMP:12159"/>
        <dbReference type="Rhea" id="RHEA-COMP:12202"/>
        <dbReference type="ChEBI" id="CHEBI:15378"/>
        <dbReference type="ChEBI" id="CHEBI:30616"/>
        <dbReference type="ChEBI" id="CHEBI:33019"/>
        <dbReference type="ChEBI" id="CHEBI:90618"/>
        <dbReference type="ChEBI" id="CHEBI:90778"/>
        <dbReference type="EC" id="2.7.7.80"/>
    </reaction>
</comment>
<dbReference type="GO" id="GO:0005829">
    <property type="term" value="C:cytosol"/>
    <property type="evidence" value="ECO:0007669"/>
    <property type="project" value="TreeGrafter"/>
</dbReference>
<evidence type="ECO:0000256" key="7">
    <source>
        <dbReference type="ARBA" id="ARBA00063809"/>
    </source>
</evidence>
<dbReference type="GO" id="GO:0008146">
    <property type="term" value="F:sulfotransferase activity"/>
    <property type="evidence" value="ECO:0007669"/>
    <property type="project" value="TreeGrafter"/>
</dbReference>
<evidence type="ECO:0000313" key="15">
    <source>
        <dbReference type="EMBL" id="MBC8363223.1"/>
    </source>
</evidence>
<evidence type="ECO:0000256" key="6">
    <source>
        <dbReference type="ARBA" id="ARBA00055169"/>
    </source>
</evidence>
<comment type="function">
    <text evidence="6">Catalyzes the adenylation by ATP of the carboxyl group of the C-terminal glycine of sulfur carrier protein MoaD.</text>
</comment>
<dbReference type="GO" id="GO:0004792">
    <property type="term" value="F:thiosulfate-cyanide sulfurtransferase activity"/>
    <property type="evidence" value="ECO:0007669"/>
    <property type="project" value="TreeGrafter"/>
</dbReference>
<dbReference type="GO" id="GO:0061605">
    <property type="term" value="F:molybdopterin-synthase adenylyltransferase activity"/>
    <property type="evidence" value="ECO:0007669"/>
    <property type="project" value="UniProtKB-EC"/>
</dbReference>